<protein>
    <recommendedName>
        <fullName evidence="4">HTH gntR-type domain-containing protein</fullName>
    </recommendedName>
</protein>
<dbReference type="SMART" id="SM00345">
    <property type="entry name" value="HTH_GNTR"/>
    <property type="match status" value="1"/>
</dbReference>
<name>A0A0K8J7A5_9FIRM</name>
<organism evidence="5 6">
    <name type="scientific">Herbinix luporum</name>
    <dbReference type="NCBI Taxonomy" id="1679721"/>
    <lineage>
        <taxon>Bacteria</taxon>
        <taxon>Bacillati</taxon>
        <taxon>Bacillota</taxon>
        <taxon>Clostridia</taxon>
        <taxon>Lachnospirales</taxon>
        <taxon>Lachnospiraceae</taxon>
        <taxon>Herbinix</taxon>
    </lineage>
</organism>
<evidence type="ECO:0000256" key="1">
    <source>
        <dbReference type="ARBA" id="ARBA00023015"/>
    </source>
</evidence>
<dbReference type="InterPro" id="IPR000524">
    <property type="entry name" value="Tscrpt_reg_HTH_GntR"/>
</dbReference>
<dbReference type="KEGG" id="hsd:SD1D_1663"/>
<evidence type="ECO:0000313" key="5">
    <source>
        <dbReference type="EMBL" id="CUH93208.1"/>
    </source>
</evidence>
<evidence type="ECO:0000313" key="6">
    <source>
        <dbReference type="Proteomes" id="UP000196053"/>
    </source>
</evidence>
<dbReference type="PANTHER" id="PTHR38445">
    <property type="entry name" value="HTH-TYPE TRANSCRIPTIONAL REPRESSOR YTRA"/>
    <property type="match status" value="1"/>
</dbReference>
<keyword evidence="2" id="KW-0238">DNA-binding</keyword>
<keyword evidence="6" id="KW-1185">Reference proteome</keyword>
<dbReference type="CDD" id="cd07377">
    <property type="entry name" value="WHTH_GntR"/>
    <property type="match status" value="1"/>
</dbReference>
<evidence type="ECO:0000256" key="3">
    <source>
        <dbReference type="ARBA" id="ARBA00023163"/>
    </source>
</evidence>
<dbReference type="EMBL" id="LN879430">
    <property type="protein sequence ID" value="CUH93208.1"/>
    <property type="molecule type" value="Genomic_DNA"/>
</dbReference>
<evidence type="ECO:0000256" key="2">
    <source>
        <dbReference type="ARBA" id="ARBA00023125"/>
    </source>
</evidence>
<dbReference type="Proteomes" id="UP000196053">
    <property type="component" value="Chromosome I"/>
</dbReference>
<evidence type="ECO:0000259" key="4">
    <source>
        <dbReference type="PROSITE" id="PS50949"/>
    </source>
</evidence>
<gene>
    <name evidence="5" type="ORF">SD1D_1663</name>
</gene>
<feature type="domain" description="HTH gntR-type" evidence="4">
    <location>
        <begin position="9"/>
        <end position="77"/>
    </location>
</feature>
<proteinExistence type="predicted"/>
<dbReference type="GO" id="GO:0003700">
    <property type="term" value="F:DNA-binding transcription factor activity"/>
    <property type="evidence" value="ECO:0007669"/>
    <property type="project" value="InterPro"/>
</dbReference>
<keyword evidence="3" id="KW-0804">Transcription</keyword>
<sequence length="123" mass="14204">MQWELNTDKPVYLQLMEYIKADIITGVYKPGDKLPSVRELAAQATVNPNTMQRAFAELEREGLVYSNRTTGRFITSDEELINQLKKQYITGIIEDFLEKMEQLGLDLDEIISYVTKISQNNKK</sequence>
<dbReference type="Gene3D" id="1.10.10.10">
    <property type="entry name" value="Winged helix-like DNA-binding domain superfamily/Winged helix DNA-binding domain"/>
    <property type="match status" value="1"/>
</dbReference>
<reference evidence="6" key="1">
    <citation type="submission" date="2015-09" db="EMBL/GenBank/DDBJ databases">
        <authorList>
            <person name="Wibberg D."/>
        </authorList>
    </citation>
    <scope>NUCLEOTIDE SEQUENCE [LARGE SCALE GENOMIC DNA]</scope>
    <source>
        <strain evidence="6">SD1D</strain>
    </source>
</reference>
<dbReference type="SUPFAM" id="SSF46785">
    <property type="entry name" value="Winged helix' DNA-binding domain"/>
    <property type="match status" value="1"/>
</dbReference>
<dbReference type="Pfam" id="PF00392">
    <property type="entry name" value="GntR"/>
    <property type="match status" value="1"/>
</dbReference>
<keyword evidence="1" id="KW-0805">Transcription regulation</keyword>
<dbReference type="PANTHER" id="PTHR38445:SF6">
    <property type="entry name" value="GNTR-FAMILY TRANSCRIPTIONAL REGULATOR"/>
    <property type="match status" value="1"/>
</dbReference>
<dbReference type="PRINTS" id="PR00035">
    <property type="entry name" value="HTHGNTR"/>
</dbReference>
<dbReference type="InterPro" id="IPR036390">
    <property type="entry name" value="WH_DNA-bd_sf"/>
</dbReference>
<dbReference type="GO" id="GO:0003677">
    <property type="term" value="F:DNA binding"/>
    <property type="evidence" value="ECO:0007669"/>
    <property type="project" value="UniProtKB-KW"/>
</dbReference>
<dbReference type="AlphaFoldDB" id="A0A0K8J7A5"/>
<dbReference type="RefSeq" id="WP_058258472.1">
    <property type="nucleotide sequence ID" value="NZ_DUPS01000069.1"/>
</dbReference>
<dbReference type="PROSITE" id="PS50949">
    <property type="entry name" value="HTH_GNTR"/>
    <property type="match status" value="1"/>
</dbReference>
<dbReference type="InterPro" id="IPR036388">
    <property type="entry name" value="WH-like_DNA-bd_sf"/>
</dbReference>
<dbReference type="OrthoDB" id="163333at2"/>
<accession>A0A0K8J7A5</accession>